<reference evidence="1 2" key="1">
    <citation type="submission" date="2017-01" db="EMBL/GenBank/DDBJ databases">
        <title>Complete Genome Sequence of Vibrio Parahaemolyticus Bacteriophage pTD1.</title>
        <authorList>
            <person name="Midorikawa Y."/>
            <person name="Sano M."/>
        </authorList>
    </citation>
    <scope>NUCLEOTIDE SEQUENCE [LARGE SCALE GENOMIC DNA]</scope>
    <source>
        <strain evidence="1">PTD1</strain>
    </source>
</reference>
<dbReference type="RefSeq" id="YP_009599305.1">
    <property type="nucleotide sequence ID" value="NC_041916.1"/>
</dbReference>
<dbReference type="Proteomes" id="UP000221243">
    <property type="component" value="Segment"/>
</dbReference>
<evidence type="ECO:0000313" key="1">
    <source>
        <dbReference type="EMBL" id="BAW98227.1"/>
    </source>
</evidence>
<organism evidence="1 2">
    <name type="scientific">Vibrio phage pTD1</name>
    <dbReference type="NCBI Taxonomy" id="1938577"/>
    <lineage>
        <taxon>Viruses</taxon>
        <taxon>Duplodnaviria</taxon>
        <taxon>Heunggongvirae</taxon>
        <taxon>Uroviricota</taxon>
        <taxon>Caudoviricetes</taxon>
        <taxon>Chimalliviridae</taxon>
        <taxon>Gorgonvirinae</taxon>
        <taxon>Tidunavirus</taxon>
        <taxon>Tidunavirus pTD1</taxon>
    </lineage>
</organism>
<protein>
    <submittedName>
        <fullName evidence="1">Uncharacterized protein</fullName>
    </submittedName>
</protein>
<dbReference type="GeneID" id="40075034"/>
<sequence>MKLLSKTISENQHKLDLVSKPFSVHLDAFSTVTFNNDHTWLLSALINNERVEIKHDADDHPLDTESIDLYEGSMMERMVARYANSHPLEEWVPNGNPDWTNSYVDLVVTLKQWLSSKSVERQPAHKFVLVYGKSEYIMFSVTLIGPGVYRVELSIYGEKLIHTKYSNEHGLNHCVELVSWFRNNEALGQELVKSLREDLAQCYEDNILEYPTPKGFSALAECLASGPSDYINTYGHLPAPWRVESSSNHKYCMTIERPDFDLMAVIKRDGEVLWSYNVHTKEWTYPATDMLPSDYLLIQAGTYLCFGHYLKHASAEPEGKGKYSKQFRTIMGVEL</sequence>
<dbReference type="OrthoDB" id="30184at10239"/>
<proteinExistence type="predicted"/>
<keyword evidence="2" id="KW-1185">Reference proteome</keyword>
<accession>A0A1Q2U2N3</accession>
<evidence type="ECO:0000313" key="2">
    <source>
        <dbReference type="Proteomes" id="UP000221243"/>
    </source>
</evidence>
<dbReference type="KEGG" id="vg:40075034"/>
<dbReference type="EMBL" id="AP017972">
    <property type="protein sequence ID" value="BAW98227.1"/>
    <property type="molecule type" value="Genomic_DNA"/>
</dbReference>
<name>A0A1Q2U2N3_9CAUD</name>